<evidence type="ECO:0000313" key="14">
    <source>
        <dbReference type="Proteomes" id="UP000199289"/>
    </source>
</evidence>
<protein>
    <submittedName>
        <fullName evidence="12">ABC transporter ATP-binding protein</fullName>
    </submittedName>
    <submittedName>
        <fullName evidence="13">Biotin transport system ATP-binding protein</fullName>
    </submittedName>
</protein>
<dbReference type="PANTHER" id="PTHR43553">
    <property type="entry name" value="HEAVY METAL TRANSPORTER"/>
    <property type="match status" value="1"/>
</dbReference>
<keyword evidence="4" id="KW-1003">Cell membrane</keyword>
<dbReference type="Gene3D" id="3.40.50.300">
    <property type="entry name" value="P-loop containing nucleotide triphosphate hydrolases"/>
    <property type="match status" value="1"/>
</dbReference>
<keyword evidence="15" id="KW-1185">Reference proteome</keyword>
<comment type="subcellular location">
    <subcellularLocation>
        <location evidence="1">Cell membrane</location>
        <topology evidence="1">Peripheral membrane protein</topology>
    </subcellularLocation>
</comment>
<evidence type="ECO:0000256" key="7">
    <source>
        <dbReference type="ARBA" id="ARBA00022967"/>
    </source>
</evidence>
<evidence type="ECO:0000256" key="6">
    <source>
        <dbReference type="ARBA" id="ARBA00022840"/>
    </source>
</evidence>
<dbReference type="FunFam" id="3.40.50.300:FF:000224">
    <property type="entry name" value="Energy-coupling factor transporter ATP-binding protein EcfA"/>
    <property type="match status" value="1"/>
</dbReference>
<evidence type="ECO:0000256" key="10">
    <source>
        <dbReference type="SAM" id="MobiDB-lite"/>
    </source>
</evidence>
<dbReference type="SMART" id="SM00382">
    <property type="entry name" value="AAA"/>
    <property type="match status" value="1"/>
</dbReference>
<dbReference type="InterPro" id="IPR027417">
    <property type="entry name" value="P-loop_NTPase"/>
</dbReference>
<feature type="compositionally biased region" description="Basic and acidic residues" evidence="10">
    <location>
        <begin position="257"/>
        <end position="266"/>
    </location>
</feature>
<feature type="domain" description="ABC transporter" evidence="11">
    <location>
        <begin position="2"/>
        <end position="233"/>
    </location>
</feature>
<dbReference type="Proteomes" id="UP000255421">
    <property type="component" value="Unassembled WGS sequence"/>
</dbReference>
<dbReference type="PANTHER" id="PTHR43553:SF24">
    <property type="entry name" value="ENERGY-COUPLING FACTOR TRANSPORTER ATP-BINDING PROTEIN ECFA1"/>
    <property type="match status" value="1"/>
</dbReference>
<organism evidence="13 14">
    <name type="scientific">Halopelagius longus</name>
    <dbReference type="NCBI Taxonomy" id="1236180"/>
    <lineage>
        <taxon>Archaea</taxon>
        <taxon>Methanobacteriati</taxon>
        <taxon>Methanobacteriota</taxon>
        <taxon>Stenosarchaea group</taxon>
        <taxon>Halobacteria</taxon>
        <taxon>Halobacteriales</taxon>
        <taxon>Haloferacaceae</taxon>
    </lineage>
</organism>
<reference evidence="12 15" key="3">
    <citation type="submission" date="2018-07" db="EMBL/GenBank/DDBJ databases">
        <title>Genome sequence of extremly halophilic archaeon Halopelagius longus strain BC12-B1.</title>
        <authorList>
            <person name="Zhang X."/>
        </authorList>
    </citation>
    <scope>NUCLEOTIDE SEQUENCE [LARGE SCALE GENOMIC DNA]</scope>
    <source>
        <strain evidence="12 15">BC12-B1</strain>
    </source>
</reference>
<keyword evidence="5" id="KW-0547">Nucleotide-binding</keyword>
<dbReference type="InterPro" id="IPR003593">
    <property type="entry name" value="AAA+_ATPase"/>
</dbReference>
<dbReference type="EMBL" id="FNKQ01000003">
    <property type="protein sequence ID" value="SDQ85041.1"/>
    <property type="molecule type" value="Genomic_DNA"/>
</dbReference>
<evidence type="ECO:0000256" key="3">
    <source>
        <dbReference type="ARBA" id="ARBA00022448"/>
    </source>
</evidence>
<reference evidence="13" key="2">
    <citation type="submission" date="2016-10" db="EMBL/GenBank/DDBJ databases">
        <authorList>
            <person name="de Groot N.N."/>
        </authorList>
    </citation>
    <scope>NUCLEOTIDE SEQUENCE [LARGE SCALE GENOMIC DNA]</scope>
    <source>
        <strain evidence="13">CGMCC 1.12397</strain>
    </source>
</reference>
<evidence type="ECO:0000313" key="13">
    <source>
        <dbReference type="EMBL" id="SDQ85041.1"/>
    </source>
</evidence>
<dbReference type="Proteomes" id="UP000199289">
    <property type="component" value="Unassembled WGS sequence"/>
</dbReference>
<dbReference type="AlphaFoldDB" id="A0A1H1E8A9"/>
<dbReference type="InterPro" id="IPR003439">
    <property type="entry name" value="ABC_transporter-like_ATP-bd"/>
</dbReference>
<comment type="function">
    <text evidence="9">Probably part of an ABC transporter complex. Responsible for energy coupling to the transport system.</text>
</comment>
<evidence type="ECO:0000259" key="11">
    <source>
        <dbReference type="PROSITE" id="PS50893"/>
    </source>
</evidence>
<feature type="compositionally biased region" description="Basic and acidic residues" evidence="10">
    <location>
        <begin position="239"/>
        <end position="248"/>
    </location>
</feature>
<dbReference type="OrthoDB" id="35850at2157"/>
<keyword evidence="3" id="KW-0813">Transport</keyword>
<evidence type="ECO:0000256" key="9">
    <source>
        <dbReference type="ARBA" id="ARBA00025157"/>
    </source>
</evidence>
<evidence type="ECO:0000256" key="8">
    <source>
        <dbReference type="ARBA" id="ARBA00023136"/>
    </source>
</evidence>
<gene>
    <name evidence="12" type="ORF">DWB78_07885</name>
    <name evidence="13" type="ORF">SAMN05216278_2786</name>
</gene>
<dbReference type="GO" id="GO:0043190">
    <property type="term" value="C:ATP-binding cassette (ABC) transporter complex"/>
    <property type="evidence" value="ECO:0007669"/>
    <property type="project" value="TreeGrafter"/>
</dbReference>
<keyword evidence="8" id="KW-0472">Membrane</keyword>
<accession>A0A1H1E8A9</accession>
<evidence type="ECO:0000256" key="2">
    <source>
        <dbReference type="ARBA" id="ARBA00005417"/>
    </source>
</evidence>
<reference evidence="14" key="1">
    <citation type="submission" date="2016-10" db="EMBL/GenBank/DDBJ databases">
        <authorList>
            <person name="Varghese N."/>
            <person name="Submissions S."/>
        </authorList>
    </citation>
    <scope>NUCLEOTIDE SEQUENCE [LARGE SCALE GENOMIC DNA]</scope>
    <source>
        <strain evidence="14">CGMCC 1.12397</strain>
    </source>
</reference>
<dbReference type="RefSeq" id="WP_092538288.1">
    <property type="nucleotide sequence ID" value="NZ_FNKQ01000003.1"/>
</dbReference>
<feature type="region of interest" description="Disordered" evidence="10">
    <location>
        <begin position="210"/>
        <end position="266"/>
    </location>
</feature>
<proteinExistence type="inferred from homology"/>
<dbReference type="CDD" id="cd03225">
    <property type="entry name" value="ABC_cobalt_CbiO_domain1"/>
    <property type="match status" value="1"/>
</dbReference>
<evidence type="ECO:0000313" key="12">
    <source>
        <dbReference type="EMBL" id="RDI71651.1"/>
    </source>
</evidence>
<evidence type="ECO:0000256" key="1">
    <source>
        <dbReference type="ARBA" id="ARBA00004202"/>
    </source>
</evidence>
<dbReference type="GO" id="GO:0016887">
    <property type="term" value="F:ATP hydrolysis activity"/>
    <property type="evidence" value="ECO:0007669"/>
    <property type="project" value="InterPro"/>
</dbReference>
<sequence length="266" mass="28703">MIAVRNLTHRYGDATAVDDVSLTVEDGSFVLLAGANGSGKTTLVRHFNGLLSPDEGTVEVNGRPVAEDLVAARTAVGMVFQDPRDGFVASTVRADVAFGPENLGLDRAEIRRRVESALEAVRMADRGDARIEELSGGERERVAIAGALAMEPDHLVLDEPFTGLDWPARTAVLDRLQHLRDSGTGVVVVTHDLRDVSALADRTVVMSDGRVELDATDPSPDRLRELGVRPPPETESESETARESRTTSESETATDDAPGRRANERR</sequence>
<dbReference type="InterPro" id="IPR050095">
    <property type="entry name" value="ECF_ABC_transporter_ATP-bd"/>
</dbReference>
<dbReference type="GO" id="GO:0005524">
    <property type="term" value="F:ATP binding"/>
    <property type="evidence" value="ECO:0007669"/>
    <property type="project" value="UniProtKB-KW"/>
</dbReference>
<evidence type="ECO:0000256" key="4">
    <source>
        <dbReference type="ARBA" id="ARBA00022475"/>
    </source>
</evidence>
<dbReference type="SUPFAM" id="SSF52540">
    <property type="entry name" value="P-loop containing nucleoside triphosphate hydrolases"/>
    <property type="match status" value="1"/>
</dbReference>
<comment type="similarity">
    <text evidence="2">Belongs to the ABC transporter superfamily.</text>
</comment>
<keyword evidence="7" id="KW-1278">Translocase</keyword>
<evidence type="ECO:0000313" key="15">
    <source>
        <dbReference type="Proteomes" id="UP000255421"/>
    </source>
</evidence>
<keyword evidence="6 13" id="KW-0067">ATP-binding</keyword>
<feature type="compositionally biased region" description="Basic and acidic residues" evidence="10">
    <location>
        <begin position="210"/>
        <end position="227"/>
    </location>
</feature>
<dbReference type="Pfam" id="PF00005">
    <property type="entry name" value="ABC_tran"/>
    <property type="match status" value="1"/>
</dbReference>
<dbReference type="PROSITE" id="PS50893">
    <property type="entry name" value="ABC_TRANSPORTER_2"/>
    <property type="match status" value="1"/>
</dbReference>
<dbReference type="GO" id="GO:0042626">
    <property type="term" value="F:ATPase-coupled transmembrane transporter activity"/>
    <property type="evidence" value="ECO:0007669"/>
    <property type="project" value="TreeGrafter"/>
</dbReference>
<evidence type="ECO:0000256" key="5">
    <source>
        <dbReference type="ARBA" id="ARBA00022741"/>
    </source>
</evidence>
<name>A0A1H1E8A9_9EURY</name>
<dbReference type="EMBL" id="QQST01000001">
    <property type="protein sequence ID" value="RDI71651.1"/>
    <property type="molecule type" value="Genomic_DNA"/>
</dbReference>
<dbReference type="InterPro" id="IPR015856">
    <property type="entry name" value="ABC_transpr_CbiO/EcfA_su"/>
</dbReference>